<dbReference type="EMBL" id="JYGE01000002">
    <property type="protein sequence ID" value="PSJ32090.1"/>
    <property type="molecule type" value="Genomic_DNA"/>
</dbReference>
<dbReference type="GO" id="GO:0003677">
    <property type="term" value="F:DNA binding"/>
    <property type="evidence" value="ECO:0007669"/>
    <property type="project" value="InterPro"/>
</dbReference>
<dbReference type="NCBIfam" id="NF047593">
    <property type="entry name" value="IS66_ISAeme5_TnpA"/>
    <property type="match status" value="1"/>
</dbReference>
<reference evidence="1" key="1">
    <citation type="thesis" date="2015" institute="Rutgers" country="The State University of New Jersey, 14 College Farm Rd., New Brunswick, NJ, USA">
        <title>Ammonia toxicity in bacteria and its implications for treatment of and resource recovery from highly nitrogenous organic wastes.</title>
        <authorList>
            <person name="Luther A.K."/>
        </authorList>
    </citation>
    <scope>NUCLEOTIDE SEQUENCE</scope>
    <source>
        <strain evidence="1">RT-10B</strain>
    </source>
</reference>
<protein>
    <recommendedName>
        <fullName evidence="3">Transposase</fullName>
    </recommendedName>
</protein>
<comment type="caution">
    <text evidence="1">The sequence shown here is derived from an EMBL/GenBank/DDBJ whole genome shotgun (WGS) entry which is preliminary data.</text>
</comment>
<organism evidence="1 2">
    <name type="scientific">Peptostreptococcus russellii</name>
    <dbReference type="NCBI Taxonomy" id="215200"/>
    <lineage>
        <taxon>Bacteria</taxon>
        <taxon>Bacillati</taxon>
        <taxon>Bacillota</taxon>
        <taxon>Clostridia</taxon>
        <taxon>Peptostreptococcales</taxon>
        <taxon>Peptostreptococcaceae</taxon>
        <taxon>Peptostreptococcus</taxon>
    </lineage>
</organism>
<dbReference type="Proteomes" id="UP000241434">
    <property type="component" value="Unassembled WGS sequence"/>
</dbReference>
<evidence type="ECO:0008006" key="3">
    <source>
        <dbReference type="Google" id="ProtNLM"/>
    </source>
</evidence>
<dbReference type="GO" id="GO:0004803">
    <property type="term" value="F:transposase activity"/>
    <property type="evidence" value="ECO:0007669"/>
    <property type="project" value="InterPro"/>
</dbReference>
<accession>A0A2P7Q2B6</accession>
<dbReference type="InterPro" id="IPR002514">
    <property type="entry name" value="Transposase_8"/>
</dbReference>
<dbReference type="GO" id="GO:0006313">
    <property type="term" value="P:DNA transposition"/>
    <property type="evidence" value="ECO:0007669"/>
    <property type="project" value="InterPro"/>
</dbReference>
<sequence length="121" mass="13779">MTTMKASKHEILKAQWQELIKEQNESGLSIREWCRRNDISHGKYYYWQRVIREEALIKAGTMAVTGQGQFVEIKSGNGDFRTNTQGTCAVLRSNGNEIEVLNGADPNTLRLILNLISNHEN</sequence>
<gene>
    <name evidence="1" type="ORF">UF10_01420</name>
</gene>
<dbReference type="OrthoDB" id="9808061at2"/>
<name>A0A2P7Q2B6_9FIRM</name>
<proteinExistence type="predicted"/>
<dbReference type="Pfam" id="PF01527">
    <property type="entry name" value="HTH_Tnp_1"/>
    <property type="match status" value="1"/>
</dbReference>
<evidence type="ECO:0000313" key="1">
    <source>
        <dbReference type="EMBL" id="PSJ32090.1"/>
    </source>
</evidence>
<evidence type="ECO:0000313" key="2">
    <source>
        <dbReference type="Proteomes" id="UP000241434"/>
    </source>
</evidence>
<dbReference type="AlphaFoldDB" id="A0A2P7Q2B6"/>
<keyword evidence="2" id="KW-1185">Reference proteome</keyword>